<reference evidence="7" key="1">
    <citation type="submission" date="2021-07" db="EMBL/GenBank/DDBJ databases">
        <title>Candidatus Kaistella beijingensis sp. nov. isolated from a municipal wastewater treatment plant is involved in sludge foaming.</title>
        <authorList>
            <person name="Song Y."/>
            <person name="Liu S.-J."/>
        </authorList>
    </citation>
    <scope>NUCLEOTIDE SEQUENCE</scope>
    <source>
        <strain evidence="7">DSM 43998</strain>
    </source>
</reference>
<keyword evidence="1" id="KW-0575">Peroxidase</keyword>
<evidence type="ECO:0000313" key="7">
    <source>
        <dbReference type="EMBL" id="QXQ12316.1"/>
    </source>
</evidence>
<dbReference type="RefSeq" id="WP_066469936.1">
    <property type="nucleotide sequence ID" value="NZ_CBCRUZ010000001.1"/>
</dbReference>
<evidence type="ECO:0000259" key="6">
    <source>
        <dbReference type="PROSITE" id="PS51352"/>
    </source>
</evidence>
<name>A0ABX8S9A7_9ACTN</name>
<dbReference type="InterPro" id="IPR036249">
    <property type="entry name" value="Thioredoxin-like_sf"/>
</dbReference>
<dbReference type="PROSITE" id="PS51352">
    <property type="entry name" value="THIOREDOXIN_2"/>
    <property type="match status" value="1"/>
</dbReference>
<dbReference type="PANTHER" id="PTHR43110:SF1">
    <property type="entry name" value="THIOL PEROXIDASE"/>
    <property type="match status" value="1"/>
</dbReference>
<proteinExistence type="predicted"/>
<evidence type="ECO:0000256" key="4">
    <source>
        <dbReference type="ARBA" id="ARBA00023284"/>
    </source>
</evidence>
<dbReference type="InterPro" id="IPR024706">
    <property type="entry name" value="Peroxiredoxin_AhpC-typ"/>
</dbReference>
<feature type="domain" description="Thioredoxin" evidence="6">
    <location>
        <begin position="12"/>
        <end position="162"/>
    </location>
</feature>
<evidence type="ECO:0000256" key="1">
    <source>
        <dbReference type="ARBA" id="ARBA00022559"/>
    </source>
</evidence>
<evidence type="ECO:0000256" key="2">
    <source>
        <dbReference type="ARBA" id="ARBA00022862"/>
    </source>
</evidence>
<keyword evidence="2" id="KW-0049">Antioxidant</keyword>
<sequence>MTENSTSPAEILPAGTTAPDFTLPTTPERSVTLSELRGRPVVLVFYPFDWSPVCSDELVVFTEALSRIGEHGATVLGISVDSVWSHQAYRADRAIGFELLADFEPKGVVAREYGIYESTGGFAGRALFVLDGAGVIRWCHLSPPAVNPGVDGVLDALSRLDAGDSSSA</sequence>
<feature type="region of interest" description="Disordered" evidence="5">
    <location>
        <begin position="1"/>
        <end position="25"/>
    </location>
</feature>
<evidence type="ECO:0000256" key="3">
    <source>
        <dbReference type="ARBA" id="ARBA00023002"/>
    </source>
</evidence>
<keyword evidence="3" id="KW-0560">Oxidoreductase</keyword>
<dbReference type="InterPro" id="IPR050455">
    <property type="entry name" value="Tpx_Peroxidase_subfamily"/>
</dbReference>
<accession>A0ABX8S9A7</accession>
<organism evidence="7 8">
    <name type="scientific">Skermania pinensis</name>
    <dbReference type="NCBI Taxonomy" id="39122"/>
    <lineage>
        <taxon>Bacteria</taxon>
        <taxon>Bacillati</taxon>
        <taxon>Actinomycetota</taxon>
        <taxon>Actinomycetes</taxon>
        <taxon>Mycobacteriales</taxon>
        <taxon>Gordoniaceae</taxon>
        <taxon>Skermania</taxon>
    </lineage>
</organism>
<dbReference type="PIRSF" id="PIRSF000239">
    <property type="entry name" value="AHPC"/>
    <property type="match status" value="1"/>
</dbReference>
<dbReference type="EMBL" id="CP079105">
    <property type="protein sequence ID" value="QXQ12316.1"/>
    <property type="molecule type" value="Genomic_DNA"/>
</dbReference>
<dbReference type="Gene3D" id="3.40.30.10">
    <property type="entry name" value="Glutaredoxin"/>
    <property type="match status" value="1"/>
</dbReference>
<gene>
    <name evidence="7" type="ORF">KV203_09895</name>
</gene>
<keyword evidence="8" id="KW-1185">Reference proteome</keyword>
<protein>
    <submittedName>
        <fullName evidence="7">Redoxin domain-containing protein</fullName>
    </submittedName>
</protein>
<keyword evidence="4" id="KW-0676">Redox-active center</keyword>
<dbReference type="Proteomes" id="UP000887023">
    <property type="component" value="Chromosome"/>
</dbReference>
<dbReference type="PANTHER" id="PTHR43110">
    <property type="entry name" value="THIOL PEROXIDASE"/>
    <property type="match status" value="1"/>
</dbReference>
<evidence type="ECO:0000313" key="8">
    <source>
        <dbReference type="Proteomes" id="UP000887023"/>
    </source>
</evidence>
<dbReference type="InterPro" id="IPR013766">
    <property type="entry name" value="Thioredoxin_domain"/>
</dbReference>
<dbReference type="Pfam" id="PF00578">
    <property type="entry name" value="AhpC-TSA"/>
    <property type="match status" value="1"/>
</dbReference>
<dbReference type="SUPFAM" id="SSF52833">
    <property type="entry name" value="Thioredoxin-like"/>
    <property type="match status" value="1"/>
</dbReference>
<dbReference type="InterPro" id="IPR000866">
    <property type="entry name" value="AhpC/TSA"/>
</dbReference>
<evidence type="ECO:0000256" key="5">
    <source>
        <dbReference type="SAM" id="MobiDB-lite"/>
    </source>
</evidence>